<organism evidence="2 3">
    <name type="scientific">Nonomuraea dietziae</name>
    <dbReference type="NCBI Taxonomy" id="65515"/>
    <lineage>
        <taxon>Bacteria</taxon>
        <taxon>Bacillati</taxon>
        <taxon>Actinomycetota</taxon>
        <taxon>Actinomycetes</taxon>
        <taxon>Streptosporangiales</taxon>
        <taxon>Streptosporangiaceae</taxon>
        <taxon>Nonomuraea</taxon>
    </lineage>
</organism>
<keyword evidence="1" id="KW-0812">Transmembrane</keyword>
<dbReference type="EMBL" id="JACIBV010000001">
    <property type="protein sequence ID" value="MBB3731089.1"/>
    <property type="molecule type" value="Genomic_DNA"/>
</dbReference>
<dbReference type="Proteomes" id="UP000579945">
    <property type="component" value="Unassembled WGS sequence"/>
</dbReference>
<evidence type="ECO:0000313" key="2">
    <source>
        <dbReference type="EMBL" id="MBB3731089.1"/>
    </source>
</evidence>
<keyword evidence="1" id="KW-1133">Transmembrane helix</keyword>
<gene>
    <name evidence="2" type="ORF">FHR33_006949</name>
</gene>
<feature type="transmembrane region" description="Helical" evidence="1">
    <location>
        <begin position="57"/>
        <end position="75"/>
    </location>
</feature>
<evidence type="ECO:0000313" key="3">
    <source>
        <dbReference type="Proteomes" id="UP000579945"/>
    </source>
</evidence>
<feature type="transmembrane region" description="Helical" evidence="1">
    <location>
        <begin position="5"/>
        <end position="22"/>
    </location>
</feature>
<dbReference type="RefSeq" id="WP_246452268.1">
    <property type="nucleotide sequence ID" value="NZ_BAAAXX010000162.1"/>
</dbReference>
<reference evidence="2 3" key="1">
    <citation type="submission" date="2020-08" db="EMBL/GenBank/DDBJ databases">
        <title>Sequencing the genomes of 1000 actinobacteria strains.</title>
        <authorList>
            <person name="Klenk H.-P."/>
        </authorList>
    </citation>
    <scope>NUCLEOTIDE SEQUENCE [LARGE SCALE GENOMIC DNA]</scope>
    <source>
        <strain evidence="2 3">DSM 44320</strain>
    </source>
</reference>
<dbReference type="GeneID" id="95396196"/>
<comment type="caution">
    <text evidence="2">The sequence shown here is derived from an EMBL/GenBank/DDBJ whole genome shotgun (WGS) entry which is preliminary data.</text>
</comment>
<proteinExistence type="predicted"/>
<protein>
    <submittedName>
        <fullName evidence="2">Uncharacterized protein</fullName>
    </submittedName>
</protein>
<feature type="transmembrane region" description="Helical" evidence="1">
    <location>
        <begin position="28"/>
        <end position="45"/>
    </location>
</feature>
<accession>A0A7W5VGD5</accession>
<feature type="transmembrane region" description="Helical" evidence="1">
    <location>
        <begin position="156"/>
        <end position="178"/>
    </location>
</feature>
<name>A0A7W5VGD5_9ACTN</name>
<sequence length="202" mass="21632">MRRDWAWALGIPLSVIACAWVALNPWLFWPGIVVGTLLCFMAWIVTSMPHDRHGPGVLAMFGAFALLLFAGSAAYEAAMRAYGVRADVVVVAVEHRENDGGADWECQVARLDGTALPYTLTEATGCGEELARGRHVRVVEDPLGWLRPRLDEPPTFSAATQLGVAGGVTVGVAASILWGRSRPRPGRGASVGRGSSTGPYQY</sequence>
<dbReference type="PROSITE" id="PS51257">
    <property type="entry name" value="PROKAR_LIPOPROTEIN"/>
    <property type="match status" value="1"/>
</dbReference>
<dbReference type="AlphaFoldDB" id="A0A7W5VGD5"/>
<keyword evidence="1" id="KW-0472">Membrane</keyword>
<evidence type="ECO:0000256" key="1">
    <source>
        <dbReference type="SAM" id="Phobius"/>
    </source>
</evidence>
<keyword evidence="3" id="KW-1185">Reference proteome</keyword>